<sequence length="269" mass="28137">MNLLKNRTVVGVFCILLSLLICFGVTPLFNSAVSEKAEIVRVVKEIKAGDEITADMVQTSEVGGYGLPDNVIRQTDTVVGKYAAADLSIGDYILSTKLTDTPAAENAYLYNLDGTKQAISVTIKSFAEGLSGKLQSGDIVSVIAPDYNGQGTTVIPAELQYVEVIGVTASSGADVDTGEDTGDEDQELPSTVTLLVTTEQSKVLAGLESDGTIHLALVYRGTAENAGKFIAAQEETLASLYPSKDSGGTLETEANSAVNQSTEAESGVQ</sequence>
<reference evidence="3" key="1">
    <citation type="submission" date="2019-08" db="EMBL/GenBank/DDBJ databases">
        <authorList>
            <person name="Kucharzyk K."/>
            <person name="Murdoch R.W."/>
            <person name="Higgins S."/>
            <person name="Loffler F."/>
        </authorList>
    </citation>
    <scope>NUCLEOTIDE SEQUENCE</scope>
</reference>
<dbReference type="SMART" id="SM00858">
    <property type="entry name" value="SAF"/>
    <property type="match status" value="1"/>
</dbReference>
<dbReference type="Pfam" id="PF16976">
    <property type="entry name" value="RcpC"/>
    <property type="match status" value="1"/>
</dbReference>
<name>A0A644ZXD8_9ZZZZ</name>
<accession>A0A644ZXD8</accession>
<evidence type="ECO:0000259" key="2">
    <source>
        <dbReference type="SMART" id="SM00858"/>
    </source>
</evidence>
<dbReference type="InterPro" id="IPR017592">
    <property type="entry name" value="Pilus_assmbl_Flp-typ_CpaB"/>
</dbReference>
<dbReference type="Pfam" id="PF08666">
    <property type="entry name" value="SAF"/>
    <property type="match status" value="1"/>
</dbReference>
<dbReference type="CDD" id="cd11614">
    <property type="entry name" value="SAF_CpaB_FlgA_like"/>
    <property type="match status" value="1"/>
</dbReference>
<protein>
    <recommendedName>
        <fullName evidence="2">SAF domain-containing protein</fullName>
    </recommendedName>
</protein>
<dbReference type="NCBIfam" id="TIGR03177">
    <property type="entry name" value="pilus_cpaB"/>
    <property type="match status" value="1"/>
</dbReference>
<evidence type="ECO:0000313" key="3">
    <source>
        <dbReference type="EMBL" id="MPM45088.1"/>
    </source>
</evidence>
<dbReference type="InterPro" id="IPR031571">
    <property type="entry name" value="RcpC_dom"/>
</dbReference>
<feature type="domain" description="SAF" evidence="2">
    <location>
        <begin position="37"/>
        <end position="99"/>
    </location>
</feature>
<gene>
    <name evidence="3" type="ORF">SDC9_91773</name>
</gene>
<dbReference type="AlphaFoldDB" id="A0A644ZXD8"/>
<feature type="compositionally biased region" description="Polar residues" evidence="1">
    <location>
        <begin position="252"/>
        <end position="269"/>
    </location>
</feature>
<organism evidence="3">
    <name type="scientific">bioreactor metagenome</name>
    <dbReference type="NCBI Taxonomy" id="1076179"/>
    <lineage>
        <taxon>unclassified sequences</taxon>
        <taxon>metagenomes</taxon>
        <taxon>ecological metagenomes</taxon>
    </lineage>
</organism>
<comment type="caution">
    <text evidence="3">The sequence shown here is derived from an EMBL/GenBank/DDBJ whole genome shotgun (WGS) entry which is preliminary data.</text>
</comment>
<evidence type="ECO:0000256" key="1">
    <source>
        <dbReference type="SAM" id="MobiDB-lite"/>
    </source>
</evidence>
<dbReference type="EMBL" id="VSSQ01010737">
    <property type="protein sequence ID" value="MPM45088.1"/>
    <property type="molecule type" value="Genomic_DNA"/>
</dbReference>
<feature type="region of interest" description="Disordered" evidence="1">
    <location>
        <begin position="242"/>
        <end position="269"/>
    </location>
</feature>
<dbReference type="InterPro" id="IPR013974">
    <property type="entry name" value="SAF"/>
</dbReference>
<proteinExistence type="predicted"/>